<feature type="non-terminal residue" evidence="1">
    <location>
        <position position="61"/>
    </location>
</feature>
<dbReference type="EMBL" id="JAAHTE010000924">
    <property type="protein sequence ID" value="NEU03164.1"/>
    <property type="molecule type" value="Genomic_DNA"/>
</dbReference>
<dbReference type="Gene3D" id="1.10.630.10">
    <property type="entry name" value="Cytochrome P450"/>
    <property type="match status" value="1"/>
</dbReference>
<name>A0A6D1A988_ECOLX</name>
<protein>
    <submittedName>
        <fullName evidence="1">Cytochrome P450</fullName>
    </submittedName>
</protein>
<dbReference type="GO" id="GO:0005506">
    <property type="term" value="F:iron ion binding"/>
    <property type="evidence" value="ECO:0007669"/>
    <property type="project" value="InterPro"/>
</dbReference>
<gene>
    <name evidence="1" type="ORF">G3563_30025</name>
</gene>
<dbReference type="GO" id="GO:0004497">
    <property type="term" value="F:monooxygenase activity"/>
    <property type="evidence" value="ECO:0007669"/>
    <property type="project" value="InterPro"/>
</dbReference>
<dbReference type="GO" id="GO:0016705">
    <property type="term" value="F:oxidoreductase activity, acting on paired donors, with incorporation or reduction of molecular oxygen"/>
    <property type="evidence" value="ECO:0007669"/>
    <property type="project" value="InterPro"/>
</dbReference>
<dbReference type="GO" id="GO:0020037">
    <property type="term" value="F:heme binding"/>
    <property type="evidence" value="ECO:0007669"/>
    <property type="project" value="InterPro"/>
</dbReference>
<reference evidence="1" key="1">
    <citation type="submission" date="2020-02" db="EMBL/GenBank/DDBJ databases">
        <title>Investigating the Use of Bacteriophages as New Decolonization Strategy for Intestinal Carriage of CTX-M-15-producing ST131 Escherichia coli: an In Vitro Continuous Culture System Model.</title>
        <authorList>
            <person name="Bernasconi O.J."/>
            <person name="Campos-Madueno E.I."/>
            <person name="Dona V."/>
            <person name="Perreten V."/>
            <person name="Carattoli A."/>
            <person name="Endimiani A."/>
        </authorList>
    </citation>
    <scope>NUCLEOTIDE SEQUENCE</scope>
    <source>
        <strain evidence="1">4901.28</strain>
    </source>
</reference>
<evidence type="ECO:0000313" key="1">
    <source>
        <dbReference type="EMBL" id="NEU03164.1"/>
    </source>
</evidence>
<proteinExistence type="predicted"/>
<accession>A0A6D1A988</accession>
<comment type="caution">
    <text evidence="1">The sequence shown here is derived from an EMBL/GenBank/DDBJ whole genome shotgun (WGS) entry which is preliminary data.</text>
</comment>
<dbReference type="InterPro" id="IPR036396">
    <property type="entry name" value="Cyt_P450_sf"/>
</dbReference>
<organism evidence="1">
    <name type="scientific">Escherichia coli</name>
    <dbReference type="NCBI Taxonomy" id="562"/>
    <lineage>
        <taxon>Bacteria</taxon>
        <taxon>Pseudomonadati</taxon>
        <taxon>Pseudomonadota</taxon>
        <taxon>Gammaproteobacteria</taxon>
        <taxon>Enterobacterales</taxon>
        <taxon>Enterobacteriaceae</taxon>
        <taxon>Escherichia</taxon>
    </lineage>
</organism>
<dbReference type="AlphaFoldDB" id="A0A6D1A988"/>
<sequence length="61" mass="7243">MNVLNRRQALQRALLNGKNKQDAYHPFPWYESMRKDAPVSFDEENQVWSVFLYDDVKKVVG</sequence>